<evidence type="ECO:0000313" key="1">
    <source>
        <dbReference type="EMBL" id="GJE78262.1"/>
    </source>
</evidence>
<evidence type="ECO:0000313" key="2">
    <source>
        <dbReference type="Proteomes" id="UP001055093"/>
    </source>
</evidence>
<name>A0ABQ4V726_9HYPH</name>
<comment type="caution">
    <text evidence="1">The sequence shown here is derived from an EMBL/GenBank/DDBJ whole genome shotgun (WGS) entry which is preliminary data.</text>
</comment>
<accession>A0ABQ4V726</accession>
<organism evidence="1 2">
    <name type="scientific">Methylorubrum suomiense</name>
    <dbReference type="NCBI Taxonomy" id="144191"/>
    <lineage>
        <taxon>Bacteria</taxon>
        <taxon>Pseudomonadati</taxon>
        <taxon>Pseudomonadota</taxon>
        <taxon>Alphaproteobacteria</taxon>
        <taxon>Hyphomicrobiales</taxon>
        <taxon>Methylobacteriaceae</taxon>
        <taxon>Methylorubrum</taxon>
    </lineage>
</organism>
<dbReference type="EMBL" id="BPRE01000022">
    <property type="protein sequence ID" value="GJE78262.1"/>
    <property type="molecule type" value="Genomic_DNA"/>
</dbReference>
<proteinExistence type="predicted"/>
<sequence>MAPALKPQTSSPFFDKADPRIPGINTTTFLYMLPPRRPEPFLPSWLHPRSARQLAKVGDSHNHMLPLVFSS</sequence>
<reference evidence="1" key="1">
    <citation type="journal article" date="2021" name="Front. Microbiol.">
        <title>Comprehensive Comparative Genomics and Phenotyping of Methylobacterium Species.</title>
        <authorList>
            <person name="Alessa O."/>
            <person name="Ogura Y."/>
            <person name="Fujitani Y."/>
            <person name="Takami H."/>
            <person name="Hayashi T."/>
            <person name="Sahin N."/>
            <person name="Tani A."/>
        </authorList>
    </citation>
    <scope>NUCLEOTIDE SEQUENCE</scope>
    <source>
        <strain evidence="1">DSM 14458</strain>
    </source>
</reference>
<reference evidence="1" key="2">
    <citation type="submission" date="2021-08" db="EMBL/GenBank/DDBJ databases">
        <authorList>
            <person name="Tani A."/>
            <person name="Ola A."/>
            <person name="Ogura Y."/>
            <person name="Katsura K."/>
            <person name="Hayashi T."/>
        </authorList>
    </citation>
    <scope>NUCLEOTIDE SEQUENCE</scope>
    <source>
        <strain evidence="1">DSM 14458</strain>
    </source>
</reference>
<keyword evidence="2" id="KW-1185">Reference proteome</keyword>
<protein>
    <submittedName>
        <fullName evidence="1">Uncharacterized protein</fullName>
    </submittedName>
</protein>
<dbReference type="Proteomes" id="UP001055093">
    <property type="component" value="Unassembled WGS sequence"/>
</dbReference>
<gene>
    <name evidence="1" type="ORF">BGCPKDLD_4876</name>
</gene>